<proteinExistence type="predicted"/>
<feature type="transmembrane region" description="Helical" evidence="1">
    <location>
        <begin position="91"/>
        <end position="112"/>
    </location>
</feature>
<comment type="caution">
    <text evidence="2">The sequence shown here is derived from an EMBL/GenBank/DDBJ whole genome shotgun (WGS) entry which is preliminary data.</text>
</comment>
<dbReference type="PANTHER" id="PTHR34289:SF8">
    <property type="entry name" value="DUF819 DOMAIN-CONTAINING PROTEIN"/>
    <property type="match status" value="1"/>
</dbReference>
<feature type="transmembrane region" description="Helical" evidence="1">
    <location>
        <begin position="204"/>
        <end position="226"/>
    </location>
</feature>
<evidence type="ECO:0000313" key="3">
    <source>
        <dbReference type="Proteomes" id="UP000070467"/>
    </source>
</evidence>
<feature type="transmembrane region" description="Helical" evidence="1">
    <location>
        <begin position="9"/>
        <end position="27"/>
    </location>
</feature>
<accession>A0ABR5TLF6</accession>
<sequence length="231" mass="25074">SAATVSDNLLMVIYFLILISIPSSMFFKKHFKSAYNHESQNQIKNTTTGVKTSVKDFAFAFASSSIIVAISFTLAKYLAKLGDGIFINFISNKYLVLATVSVILTSIFPKFFQNITSSNELGTFLIYIFFVVIGVPASISSIIEKSPLLLVFCAIMVFSNMLITFLGAKVFNFTLEEAIIASNANIGGPTTAVAMATSKGWSKYVAPAMLVGTLGYIIGTYFGIFLGQFLS</sequence>
<dbReference type="PANTHER" id="PTHR34289">
    <property type="entry name" value="PROTEIN, PUTATIVE (DUF819)-RELATED"/>
    <property type="match status" value="1"/>
</dbReference>
<dbReference type="EMBL" id="LSDB01000064">
    <property type="protein sequence ID" value="KXB55795.1"/>
    <property type="molecule type" value="Genomic_DNA"/>
</dbReference>
<feature type="transmembrane region" description="Helical" evidence="1">
    <location>
        <begin position="148"/>
        <end position="168"/>
    </location>
</feature>
<organism evidence="2 3">
    <name type="scientific">Gemelliphila asaccharolytica</name>
    <dbReference type="NCBI Taxonomy" id="502393"/>
    <lineage>
        <taxon>Bacteria</taxon>
        <taxon>Bacillati</taxon>
        <taxon>Bacillota</taxon>
        <taxon>Bacilli</taxon>
        <taxon>Bacillales</taxon>
        <taxon>Gemellaceae</taxon>
        <taxon>Gemelliphila</taxon>
    </lineage>
</organism>
<dbReference type="Proteomes" id="UP000070467">
    <property type="component" value="Unassembled WGS sequence"/>
</dbReference>
<keyword evidence="1" id="KW-1133">Transmembrane helix</keyword>
<evidence type="ECO:0000256" key="1">
    <source>
        <dbReference type="SAM" id="Phobius"/>
    </source>
</evidence>
<feature type="transmembrane region" description="Helical" evidence="1">
    <location>
        <begin position="124"/>
        <end position="143"/>
    </location>
</feature>
<protein>
    <recommendedName>
        <fullName evidence="4">DUF819 domain-containing protein</fullName>
    </recommendedName>
</protein>
<evidence type="ECO:0008006" key="4">
    <source>
        <dbReference type="Google" id="ProtNLM"/>
    </source>
</evidence>
<feature type="non-terminal residue" evidence="2">
    <location>
        <position position="1"/>
    </location>
</feature>
<feature type="transmembrane region" description="Helical" evidence="1">
    <location>
        <begin position="57"/>
        <end position="79"/>
    </location>
</feature>
<reference evidence="2 3" key="1">
    <citation type="submission" date="2016-01" db="EMBL/GenBank/DDBJ databases">
        <authorList>
            <person name="Mitreva M."/>
            <person name="Pepin K.H."/>
            <person name="Mihindukulasuriya K.A."/>
            <person name="Fulton R."/>
            <person name="Fronick C."/>
            <person name="O'Laughlin M."/>
            <person name="Miner T."/>
            <person name="Herter B."/>
            <person name="Rosa B.A."/>
            <person name="Cordes M."/>
            <person name="Tomlinson C."/>
            <person name="Wollam A."/>
            <person name="Palsikar V.B."/>
            <person name="Mardis E.R."/>
            <person name="Wilson R.K."/>
        </authorList>
    </citation>
    <scope>NUCLEOTIDE SEQUENCE [LARGE SCALE GENOMIC DNA]</scope>
    <source>
        <strain evidence="2 3">KA00071</strain>
    </source>
</reference>
<keyword evidence="1" id="KW-0472">Membrane</keyword>
<dbReference type="InterPro" id="IPR008537">
    <property type="entry name" value="DUF819"/>
</dbReference>
<evidence type="ECO:0000313" key="2">
    <source>
        <dbReference type="EMBL" id="KXB55795.1"/>
    </source>
</evidence>
<keyword evidence="1" id="KW-0812">Transmembrane</keyword>
<dbReference type="Pfam" id="PF05684">
    <property type="entry name" value="DUF819"/>
    <property type="match status" value="1"/>
</dbReference>
<gene>
    <name evidence="2" type="ORF">HMPREF1871_01151</name>
</gene>
<keyword evidence="3" id="KW-1185">Reference proteome</keyword>
<name>A0ABR5TLF6_9BACL</name>
<dbReference type="RefSeq" id="WP_157058079.1">
    <property type="nucleotide sequence ID" value="NZ_KQ959906.1"/>
</dbReference>